<organism evidence="16 17">
    <name type="scientific">Phytophthora kernoviae</name>
    <dbReference type="NCBI Taxonomy" id="325452"/>
    <lineage>
        <taxon>Eukaryota</taxon>
        <taxon>Sar</taxon>
        <taxon>Stramenopiles</taxon>
        <taxon>Oomycota</taxon>
        <taxon>Peronosporomycetes</taxon>
        <taxon>Peronosporales</taxon>
        <taxon>Peronosporaceae</taxon>
        <taxon>Phytophthora</taxon>
    </lineage>
</organism>
<evidence type="ECO:0000256" key="8">
    <source>
        <dbReference type="ARBA" id="ARBA00022989"/>
    </source>
</evidence>
<keyword evidence="12" id="KW-1208">Phospholipid metabolism</keyword>
<keyword evidence="9" id="KW-0443">Lipid metabolism</keyword>
<name>A0A3F2RH76_9STRA</name>
<evidence type="ECO:0000256" key="10">
    <source>
        <dbReference type="ARBA" id="ARBA00023136"/>
    </source>
</evidence>
<dbReference type="GO" id="GO:0016020">
    <property type="term" value="C:membrane"/>
    <property type="evidence" value="ECO:0007669"/>
    <property type="project" value="UniProtKB-SubCell"/>
</dbReference>
<sequence length="581" mass="65024">MRERRATVCVGKVIEIGGILTNDKAKTDLGRSLAGAHDGRPKTKDSPLSHTIDMGVKVSTSDAAAVADGAYLTASTSCTTSANVVKRNPFSYTTPVDTYERIKMTVLCLLGVPILRFLLLLCVGFMLAIVSNLALLGYKPLDAHTGARPALPKWRRVMGFAVPYLLRSLMLIVGYYWIPVKYPPNFDRRNMPRVIVSNHLTFFDGLYIFSLLSPSIAMKTDVANLPLVSRIVQMIEPILIDRGTAQGRKRAMNDIASHIGDPTKPPLLVFPEGTTSNQECLTKFKVGSFVSGVPCQPVVLRYPYKHFDMSWPPGVSGLYLALRVLCQVYNRMEVEILPAYYPSEREQQDPQLYAEGVRNVMAKALGVPTTNHAFEDVALLMRVGDYATRHISPLTDVNEIVTLTALKRGDVEKLVEYFRQHDLNKDGQLSMEELRALFPNDDQVIVDQLFELVDVDDSGLIDFRELCLALRALNPQNINEGDDALSKFAFRLYDLDNNELIDAVELDQLLQFQRHFYGVPEASFTAALRQAAHSQSTHGAGITYERFEQLVERNPEHLCHLKTEPTPIPDLNTVLRYKIII</sequence>
<evidence type="ECO:0000313" key="16">
    <source>
        <dbReference type="EMBL" id="RLN56762.1"/>
    </source>
</evidence>
<evidence type="ECO:0000256" key="14">
    <source>
        <dbReference type="SAM" id="Phobius"/>
    </source>
</evidence>
<dbReference type="OrthoDB" id="272512at2759"/>
<comment type="pathway">
    <text evidence="2">Lipid metabolism; phospholipid metabolism.</text>
</comment>
<evidence type="ECO:0000256" key="3">
    <source>
        <dbReference type="ARBA" id="ARBA00008655"/>
    </source>
</evidence>
<dbReference type="InterPro" id="IPR002048">
    <property type="entry name" value="EF_hand_dom"/>
</dbReference>
<dbReference type="EMBL" id="MBDO02000345">
    <property type="protein sequence ID" value="RLN56762.1"/>
    <property type="molecule type" value="Genomic_DNA"/>
</dbReference>
<evidence type="ECO:0000313" key="17">
    <source>
        <dbReference type="Proteomes" id="UP000277300"/>
    </source>
</evidence>
<dbReference type="PANTHER" id="PTHR23063">
    <property type="entry name" value="PHOSPHOLIPID ACYLTRANSFERASE"/>
    <property type="match status" value="1"/>
</dbReference>
<dbReference type="GO" id="GO:0008374">
    <property type="term" value="F:O-acyltransferase activity"/>
    <property type="evidence" value="ECO:0007669"/>
    <property type="project" value="InterPro"/>
</dbReference>
<evidence type="ECO:0000256" key="12">
    <source>
        <dbReference type="ARBA" id="ARBA00023264"/>
    </source>
</evidence>
<reference evidence="16 17" key="1">
    <citation type="submission" date="2018-07" db="EMBL/GenBank/DDBJ databases">
        <title>Genome sequencing of oomycete isolates from Chile give support for New Zealand origin for Phytophthora kernoviae and make available the first Nothophytophthora sp. genome.</title>
        <authorList>
            <person name="Studholme D.J."/>
            <person name="Sanfuentes E."/>
            <person name="Panda P."/>
            <person name="Hill R."/>
            <person name="Sambles C."/>
            <person name="Grant M."/>
            <person name="Williams N.M."/>
            <person name="Mcdougal R.L."/>
        </authorList>
    </citation>
    <scope>NUCLEOTIDE SEQUENCE [LARGE SCALE GENOMIC DNA]</scope>
    <source>
        <strain evidence="16">Chile6</strain>
    </source>
</reference>
<keyword evidence="6 14" id="KW-0812">Transmembrane</keyword>
<feature type="transmembrane region" description="Helical" evidence="14">
    <location>
        <begin position="157"/>
        <end position="178"/>
    </location>
</feature>
<feature type="domain" description="EF-hand" evidence="15">
    <location>
        <begin position="409"/>
        <end position="438"/>
    </location>
</feature>
<dbReference type="SMART" id="SM00054">
    <property type="entry name" value="EFh"/>
    <property type="match status" value="3"/>
</dbReference>
<dbReference type="InterPro" id="IPR002123">
    <property type="entry name" value="Plipid/glycerol_acylTrfase"/>
</dbReference>
<feature type="domain" description="EF-hand" evidence="15">
    <location>
        <begin position="481"/>
        <end position="516"/>
    </location>
</feature>
<dbReference type="InterPro" id="IPR018247">
    <property type="entry name" value="EF_Hand_1_Ca_BS"/>
</dbReference>
<accession>A0A3F2RH76</accession>
<evidence type="ECO:0000256" key="13">
    <source>
        <dbReference type="ARBA" id="ARBA00023315"/>
    </source>
</evidence>
<dbReference type="PANTHER" id="PTHR23063:SF52">
    <property type="entry name" value="LYSOPHOSPHATIDYLCHOLINE ACYLTRANSFERASE"/>
    <property type="match status" value="1"/>
</dbReference>
<dbReference type="PROSITE" id="PS00018">
    <property type="entry name" value="EF_HAND_1"/>
    <property type="match status" value="1"/>
</dbReference>
<dbReference type="CDD" id="cd07991">
    <property type="entry name" value="LPLAT_LPCAT1-like"/>
    <property type="match status" value="1"/>
</dbReference>
<feature type="transmembrane region" description="Helical" evidence="14">
    <location>
        <begin position="114"/>
        <end position="136"/>
    </location>
</feature>
<comment type="subcellular location">
    <subcellularLocation>
        <location evidence="1">Membrane</location>
    </subcellularLocation>
</comment>
<dbReference type="InterPro" id="IPR011992">
    <property type="entry name" value="EF-hand-dom_pair"/>
</dbReference>
<dbReference type="Pfam" id="PF13499">
    <property type="entry name" value="EF-hand_7"/>
    <property type="match status" value="1"/>
</dbReference>
<keyword evidence="11" id="KW-0594">Phospholipid biosynthesis</keyword>
<keyword evidence="7" id="KW-0106">Calcium</keyword>
<comment type="caution">
    <text evidence="16">The sequence shown here is derived from an EMBL/GenBank/DDBJ whole genome shotgun (WGS) entry which is preliminary data.</text>
</comment>
<keyword evidence="8 14" id="KW-1133">Transmembrane helix</keyword>
<comment type="similarity">
    <text evidence="3">Belongs to the 1-acyl-sn-glycerol-3-phosphate acyltransferase family.</text>
</comment>
<dbReference type="SUPFAM" id="SSF69593">
    <property type="entry name" value="Glycerol-3-phosphate (1)-acyltransferase"/>
    <property type="match status" value="1"/>
</dbReference>
<dbReference type="PROSITE" id="PS50222">
    <property type="entry name" value="EF_HAND_2"/>
    <property type="match status" value="3"/>
</dbReference>
<dbReference type="Pfam" id="PF01553">
    <property type="entry name" value="Acyltransferase"/>
    <property type="match status" value="1"/>
</dbReference>
<keyword evidence="4" id="KW-0444">Lipid biosynthesis</keyword>
<keyword evidence="13" id="KW-0012">Acyltransferase</keyword>
<evidence type="ECO:0000256" key="4">
    <source>
        <dbReference type="ARBA" id="ARBA00022516"/>
    </source>
</evidence>
<gene>
    <name evidence="16" type="ORF">BBP00_00007834</name>
</gene>
<proteinExistence type="inferred from homology"/>
<evidence type="ECO:0000256" key="7">
    <source>
        <dbReference type="ARBA" id="ARBA00022837"/>
    </source>
</evidence>
<dbReference type="GO" id="GO:0005509">
    <property type="term" value="F:calcium ion binding"/>
    <property type="evidence" value="ECO:0007669"/>
    <property type="project" value="InterPro"/>
</dbReference>
<dbReference type="SMART" id="SM00563">
    <property type="entry name" value="PlsC"/>
    <property type="match status" value="1"/>
</dbReference>
<evidence type="ECO:0000259" key="15">
    <source>
        <dbReference type="PROSITE" id="PS50222"/>
    </source>
</evidence>
<evidence type="ECO:0000256" key="1">
    <source>
        <dbReference type="ARBA" id="ARBA00004370"/>
    </source>
</evidence>
<dbReference type="GO" id="GO:0008654">
    <property type="term" value="P:phospholipid biosynthetic process"/>
    <property type="evidence" value="ECO:0007669"/>
    <property type="project" value="UniProtKB-KW"/>
</dbReference>
<dbReference type="Gene3D" id="1.10.238.10">
    <property type="entry name" value="EF-hand"/>
    <property type="match status" value="1"/>
</dbReference>
<feature type="domain" description="EF-hand" evidence="15">
    <location>
        <begin position="441"/>
        <end position="476"/>
    </location>
</feature>
<dbReference type="SUPFAM" id="SSF47473">
    <property type="entry name" value="EF-hand"/>
    <property type="match status" value="1"/>
</dbReference>
<evidence type="ECO:0000256" key="2">
    <source>
        <dbReference type="ARBA" id="ARBA00005074"/>
    </source>
</evidence>
<keyword evidence="10 14" id="KW-0472">Membrane</keyword>
<dbReference type="InterPro" id="IPR045252">
    <property type="entry name" value="LPCAT1-like"/>
</dbReference>
<evidence type="ECO:0000256" key="11">
    <source>
        <dbReference type="ARBA" id="ARBA00023209"/>
    </source>
</evidence>
<dbReference type="AlphaFoldDB" id="A0A3F2RH76"/>
<protein>
    <recommendedName>
        <fullName evidence="15">EF-hand domain-containing protein</fullName>
    </recommendedName>
</protein>
<evidence type="ECO:0000256" key="5">
    <source>
        <dbReference type="ARBA" id="ARBA00022679"/>
    </source>
</evidence>
<dbReference type="UniPathway" id="UPA00085"/>
<evidence type="ECO:0000256" key="6">
    <source>
        <dbReference type="ARBA" id="ARBA00022692"/>
    </source>
</evidence>
<evidence type="ECO:0000256" key="9">
    <source>
        <dbReference type="ARBA" id="ARBA00023098"/>
    </source>
</evidence>
<dbReference type="Proteomes" id="UP000277300">
    <property type="component" value="Unassembled WGS sequence"/>
</dbReference>
<keyword evidence="5" id="KW-0808">Transferase</keyword>
<dbReference type="CDD" id="cd00051">
    <property type="entry name" value="EFh"/>
    <property type="match status" value="1"/>
</dbReference>